<dbReference type="AlphaFoldDB" id="A0A0U1DFU7"/>
<dbReference type="InterPro" id="IPR037401">
    <property type="entry name" value="SnoaL-like"/>
</dbReference>
<dbReference type="Proteomes" id="UP000199601">
    <property type="component" value="Unassembled WGS sequence"/>
</dbReference>
<evidence type="ECO:0000313" key="2">
    <source>
        <dbReference type="EMBL" id="CQD15611.1"/>
    </source>
</evidence>
<sequence length="144" mass="16032">MEMWELSARERIRDTIARYNWAGDSGDVDGLAETFCAEGVLEIRGSEPLRGRTAIAAFLRGVAVARQPGVKPIVRHIVTNVLFAGLDRDTAHVSSYFTVLTHVGLDHAGRYRDTLVRDGDTWLISHRNVSTDWAAPNSAMARRR</sequence>
<dbReference type="Gene3D" id="3.10.450.50">
    <property type="match status" value="1"/>
</dbReference>
<feature type="domain" description="SnoaL-like" evidence="1">
    <location>
        <begin position="5"/>
        <end position="128"/>
    </location>
</feature>
<accession>A0A0U1DFU7</accession>
<evidence type="ECO:0000313" key="3">
    <source>
        <dbReference type="Proteomes" id="UP000199601"/>
    </source>
</evidence>
<dbReference type="Pfam" id="PF13577">
    <property type="entry name" value="SnoaL_4"/>
    <property type="match status" value="1"/>
</dbReference>
<evidence type="ECO:0000259" key="1">
    <source>
        <dbReference type="Pfam" id="PF13577"/>
    </source>
</evidence>
<organism evidence="2 3">
    <name type="scientific">Mycobacterium europaeum</name>
    <dbReference type="NCBI Taxonomy" id="761804"/>
    <lineage>
        <taxon>Bacteria</taxon>
        <taxon>Bacillati</taxon>
        <taxon>Actinomycetota</taxon>
        <taxon>Actinomycetes</taxon>
        <taxon>Mycobacteriales</taxon>
        <taxon>Mycobacteriaceae</taxon>
        <taxon>Mycobacterium</taxon>
        <taxon>Mycobacterium simiae complex</taxon>
    </lineage>
</organism>
<reference evidence="3" key="1">
    <citation type="submission" date="2015-03" db="EMBL/GenBank/DDBJ databases">
        <authorList>
            <person name="Urmite Genomes"/>
        </authorList>
    </citation>
    <scope>NUCLEOTIDE SEQUENCE [LARGE SCALE GENOMIC DNA]</scope>
    <source>
        <strain evidence="3">CSUR P1344</strain>
    </source>
</reference>
<dbReference type="SUPFAM" id="SSF54427">
    <property type="entry name" value="NTF2-like"/>
    <property type="match status" value="1"/>
</dbReference>
<protein>
    <recommendedName>
        <fullName evidence="1">SnoaL-like domain-containing protein</fullName>
    </recommendedName>
</protein>
<keyword evidence="3" id="KW-1185">Reference proteome</keyword>
<dbReference type="RefSeq" id="WP_090421860.1">
    <property type="nucleotide sequence ID" value="NZ_CTEC01000002.1"/>
</dbReference>
<gene>
    <name evidence="2" type="ORF">BN000_03260</name>
</gene>
<dbReference type="CDD" id="cd00531">
    <property type="entry name" value="NTF2_like"/>
    <property type="match status" value="1"/>
</dbReference>
<proteinExistence type="predicted"/>
<dbReference type="InterPro" id="IPR032710">
    <property type="entry name" value="NTF2-like_dom_sf"/>
</dbReference>
<name>A0A0U1DFU7_9MYCO</name>
<dbReference type="EMBL" id="CTEC01000002">
    <property type="protein sequence ID" value="CQD15611.1"/>
    <property type="molecule type" value="Genomic_DNA"/>
</dbReference>